<feature type="domain" description="HTH tetR-type" evidence="5">
    <location>
        <begin position="16"/>
        <end position="76"/>
    </location>
</feature>
<dbReference type="Proteomes" id="UP001501303">
    <property type="component" value="Unassembled WGS sequence"/>
</dbReference>
<dbReference type="InterPro" id="IPR009057">
    <property type="entry name" value="Homeodomain-like_sf"/>
</dbReference>
<organism evidence="6 7">
    <name type="scientific">Streptomyces sodiiphilus</name>
    <dbReference type="NCBI Taxonomy" id="226217"/>
    <lineage>
        <taxon>Bacteria</taxon>
        <taxon>Bacillati</taxon>
        <taxon>Actinomycetota</taxon>
        <taxon>Actinomycetes</taxon>
        <taxon>Kitasatosporales</taxon>
        <taxon>Streptomycetaceae</taxon>
        <taxon>Streptomyces</taxon>
    </lineage>
</organism>
<dbReference type="Pfam" id="PF18556">
    <property type="entry name" value="TetR_C_35"/>
    <property type="match status" value="1"/>
</dbReference>
<dbReference type="Gene3D" id="1.10.357.10">
    <property type="entry name" value="Tetracycline Repressor, domain 2"/>
    <property type="match status" value="1"/>
</dbReference>
<evidence type="ECO:0000256" key="3">
    <source>
        <dbReference type="ARBA" id="ARBA00023163"/>
    </source>
</evidence>
<proteinExistence type="predicted"/>
<dbReference type="PANTHER" id="PTHR30055">
    <property type="entry name" value="HTH-TYPE TRANSCRIPTIONAL REGULATOR RUTR"/>
    <property type="match status" value="1"/>
</dbReference>
<comment type="caution">
    <text evidence="6">The sequence shown here is derived from an EMBL/GenBank/DDBJ whole genome shotgun (WGS) entry which is preliminary data.</text>
</comment>
<protein>
    <submittedName>
        <fullName evidence="6">TetR family transcriptional regulator</fullName>
    </submittedName>
</protein>
<accession>A0ABN2PK18</accession>
<dbReference type="Pfam" id="PF00440">
    <property type="entry name" value="TetR_N"/>
    <property type="match status" value="1"/>
</dbReference>
<dbReference type="PRINTS" id="PR00455">
    <property type="entry name" value="HTHTETR"/>
</dbReference>
<dbReference type="PANTHER" id="PTHR30055:SF234">
    <property type="entry name" value="HTH-TYPE TRANSCRIPTIONAL REGULATOR BETI"/>
    <property type="match status" value="1"/>
</dbReference>
<feature type="DNA-binding region" description="H-T-H motif" evidence="4">
    <location>
        <begin position="39"/>
        <end position="58"/>
    </location>
</feature>
<reference evidence="6 7" key="1">
    <citation type="journal article" date="2019" name="Int. J. Syst. Evol. Microbiol.">
        <title>The Global Catalogue of Microorganisms (GCM) 10K type strain sequencing project: providing services to taxonomists for standard genome sequencing and annotation.</title>
        <authorList>
            <consortium name="The Broad Institute Genomics Platform"/>
            <consortium name="The Broad Institute Genome Sequencing Center for Infectious Disease"/>
            <person name="Wu L."/>
            <person name="Ma J."/>
        </authorList>
    </citation>
    <scope>NUCLEOTIDE SEQUENCE [LARGE SCALE GENOMIC DNA]</scope>
    <source>
        <strain evidence="6 7">JCM 13581</strain>
    </source>
</reference>
<dbReference type="PROSITE" id="PS50977">
    <property type="entry name" value="HTH_TETR_2"/>
    <property type="match status" value="1"/>
</dbReference>
<sequence length="203" mass="21769">MTATPARVPYAEAARALLRTSLLDAATDLLRVKPWPEVTMADIAKAAGVSRQTLYKEFGSRQSFAQAYILRESDRFLTAVEEALTRHLDEPRHAISAAVEVFLAAAAEEPLIKAIVAGDGDDGLLPYVTNQAGPVLSGATKRLADSLTDSWPSADAEALRLLANYLVRLAISHAASPEGTPRETARDMAEVLGPYLENALNGK</sequence>
<name>A0ABN2PK18_9ACTN</name>
<evidence type="ECO:0000259" key="5">
    <source>
        <dbReference type="PROSITE" id="PS50977"/>
    </source>
</evidence>
<dbReference type="InterPro" id="IPR050109">
    <property type="entry name" value="HTH-type_TetR-like_transc_reg"/>
</dbReference>
<keyword evidence="2 4" id="KW-0238">DNA-binding</keyword>
<evidence type="ECO:0000313" key="6">
    <source>
        <dbReference type="EMBL" id="GAA1923883.1"/>
    </source>
</evidence>
<dbReference type="InterPro" id="IPR040611">
    <property type="entry name" value="AlkX_C"/>
</dbReference>
<evidence type="ECO:0000256" key="1">
    <source>
        <dbReference type="ARBA" id="ARBA00023015"/>
    </source>
</evidence>
<evidence type="ECO:0000313" key="7">
    <source>
        <dbReference type="Proteomes" id="UP001501303"/>
    </source>
</evidence>
<dbReference type="SUPFAM" id="SSF46689">
    <property type="entry name" value="Homeodomain-like"/>
    <property type="match status" value="1"/>
</dbReference>
<keyword evidence="1" id="KW-0805">Transcription regulation</keyword>
<keyword evidence="3" id="KW-0804">Transcription</keyword>
<dbReference type="RefSeq" id="WP_344263507.1">
    <property type="nucleotide sequence ID" value="NZ_BAAAMJ010000034.1"/>
</dbReference>
<dbReference type="InterPro" id="IPR001647">
    <property type="entry name" value="HTH_TetR"/>
</dbReference>
<evidence type="ECO:0000256" key="2">
    <source>
        <dbReference type="ARBA" id="ARBA00023125"/>
    </source>
</evidence>
<gene>
    <name evidence="6" type="ORF">GCM10009716_35340</name>
</gene>
<dbReference type="EMBL" id="BAAAMJ010000034">
    <property type="protein sequence ID" value="GAA1923883.1"/>
    <property type="molecule type" value="Genomic_DNA"/>
</dbReference>
<evidence type="ECO:0000256" key="4">
    <source>
        <dbReference type="PROSITE-ProRule" id="PRU00335"/>
    </source>
</evidence>
<keyword evidence="7" id="KW-1185">Reference proteome</keyword>